<name>A0ABR4XS20_9LACO</name>
<evidence type="ECO:0000313" key="9">
    <source>
        <dbReference type="EMBL" id="KGO32267.1"/>
    </source>
</evidence>
<feature type="domain" description="PD-(D/E)XK endonuclease-like" evidence="8">
    <location>
        <begin position="29"/>
        <end position="123"/>
    </location>
</feature>
<dbReference type="InterPro" id="IPR011335">
    <property type="entry name" value="Restrct_endonuc-II-like"/>
</dbReference>
<organism evidence="9 10">
    <name type="scientific">Oenococcus alcoholitolerans</name>
    <dbReference type="NCBI Taxonomy" id="931074"/>
    <lineage>
        <taxon>Bacteria</taxon>
        <taxon>Bacillati</taxon>
        <taxon>Bacillota</taxon>
        <taxon>Bacilli</taxon>
        <taxon>Lactobacillales</taxon>
        <taxon>Lactobacillaceae</taxon>
        <taxon>Oenococcus</taxon>
    </lineage>
</organism>
<evidence type="ECO:0000256" key="6">
    <source>
        <dbReference type="ARBA" id="ARBA00023125"/>
    </source>
</evidence>
<proteinExistence type="predicted"/>
<accession>A0ABR4XS20</accession>
<dbReference type="Proteomes" id="UP000030023">
    <property type="component" value="Unassembled WGS sequence"/>
</dbReference>
<protein>
    <recommendedName>
        <fullName evidence="8">PD-(D/E)XK endonuclease-like domain-containing protein</fullName>
    </recommendedName>
</protein>
<keyword evidence="10" id="KW-1185">Reference proteome</keyword>
<sequence>MTIIVALDKSLIDDTYDSLNLIKQANQYNQSKPLRTEAPFGKVKQDDQQTQPPLAGLVFDLDEDRKLYLRGKIDRIDQQDPEKQFYTIIDYKSSGKKFNLRDVFAGTELQLLTYWLALANDLNAKKNIDCFTGWSCFCSHKAAFCQSS</sequence>
<dbReference type="InterPro" id="IPR011604">
    <property type="entry name" value="PDDEXK-like_dom_sf"/>
</dbReference>
<dbReference type="SUPFAM" id="SSF52980">
    <property type="entry name" value="Restriction endonuclease-like"/>
    <property type="match status" value="1"/>
</dbReference>
<dbReference type="EMBL" id="AXCV01000052">
    <property type="protein sequence ID" value="KGO32267.1"/>
    <property type="molecule type" value="Genomic_DNA"/>
</dbReference>
<dbReference type="InterPro" id="IPR038726">
    <property type="entry name" value="PDDEXK_AddAB-type"/>
</dbReference>
<evidence type="ECO:0000313" key="10">
    <source>
        <dbReference type="Proteomes" id="UP000030023"/>
    </source>
</evidence>
<comment type="caution">
    <text evidence="9">The sequence shown here is derived from an EMBL/GenBank/DDBJ whole genome shotgun (WGS) entry which is preliminary data.</text>
</comment>
<keyword evidence="3" id="KW-0378">Hydrolase</keyword>
<gene>
    <name evidence="9" type="ORF">Q757_02040</name>
</gene>
<evidence type="ECO:0000256" key="5">
    <source>
        <dbReference type="ARBA" id="ARBA00022840"/>
    </source>
</evidence>
<reference evidence="9 10" key="1">
    <citation type="journal article" date="2014" name="Antonie Van Leeuwenhoek">
        <title>Oenococcus alcoholitolerans sp. nov., a lactic acid bacteria isolated from cachaca and ethanol fermentation processes.</title>
        <authorList>
            <person name="Badotti F."/>
            <person name="Moreira A.P."/>
            <person name="Tonon L.A."/>
            <person name="de Lucena B.T."/>
            <person name="Gomes Fde C."/>
            <person name="Kruger R."/>
            <person name="Thompson C.C."/>
            <person name="de Morais M.A.Jr."/>
            <person name="Rosa C.A."/>
            <person name="Thompson F.L."/>
        </authorList>
    </citation>
    <scope>NUCLEOTIDE SEQUENCE [LARGE SCALE GENOMIC DNA]</scope>
    <source>
        <strain evidence="9 10">UFRJ-M7.2.18</strain>
    </source>
</reference>
<keyword evidence="7" id="KW-0234">DNA repair</keyword>
<evidence type="ECO:0000259" key="8">
    <source>
        <dbReference type="Pfam" id="PF12705"/>
    </source>
</evidence>
<keyword evidence="6" id="KW-0238">DNA-binding</keyword>
<dbReference type="Pfam" id="PF12705">
    <property type="entry name" value="PDDEXK_1"/>
    <property type="match status" value="1"/>
</dbReference>
<evidence type="ECO:0000256" key="7">
    <source>
        <dbReference type="ARBA" id="ARBA00023204"/>
    </source>
</evidence>
<keyword evidence="1" id="KW-0547">Nucleotide-binding</keyword>
<evidence type="ECO:0000256" key="1">
    <source>
        <dbReference type="ARBA" id="ARBA00022741"/>
    </source>
</evidence>
<evidence type="ECO:0000256" key="4">
    <source>
        <dbReference type="ARBA" id="ARBA00022806"/>
    </source>
</evidence>
<evidence type="ECO:0000256" key="2">
    <source>
        <dbReference type="ARBA" id="ARBA00022763"/>
    </source>
</evidence>
<dbReference type="Gene3D" id="3.90.320.10">
    <property type="match status" value="1"/>
</dbReference>
<keyword evidence="4" id="KW-0347">Helicase</keyword>
<keyword evidence="5" id="KW-0067">ATP-binding</keyword>
<keyword evidence="2" id="KW-0227">DNA damage</keyword>
<evidence type="ECO:0000256" key="3">
    <source>
        <dbReference type="ARBA" id="ARBA00022801"/>
    </source>
</evidence>